<dbReference type="InterPro" id="IPR029470">
    <property type="entry name" value="PDDEXK_4"/>
</dbReference>
<accession>A0A7W9T147</accession>
<evidence type="ECO:0000313" key="2">
    <source>
        <dbReference type="Proteomes" id="UP000532746"/>
    </source>
</evidence>
<protein>
    <recommendedName>
        <fullName evidence="3">PD-(D/E)XK nuclease superfamily protein</fullName>
    </recommendedName>
</protein>
<comment type="caution">
    <text evidence="1">The sequence shown here is derived from an EMBL/GenBank/DDBJ whole genome shotgun (WGS) entry which is preliminary data.</text>
</comment>
<evidence type="ECO:0000313" key="1">
    <source>
        <dbReference type="EMBL" id="MBB6059687.1"/>
    </source>
</evidence>
<dbReference type="Pfam" id="PF14281">
    <property type="entry name" value="PDDEXK_4"/>
    <property type="match status" value="1"/>
</dbReference>
<dbReference type="EMBL" id="JACHGG010000003">
    <property type="protein sequence ID" value="MBB6059687.1"/>
    <property type="molecule type" value="Genomic_DNA"/>
</dbReference>
<reference evidence="1 2" key="1">
    <citation type="submission" date="2020-08" db="EMBL/GenBank/DDBJ databases">
        <title>Genomic Encyclopedia of Type Strains, Phase IV (KMG-IV): sequencing the most valuable type-strain genomes for metagenomic binning, comparative biology and taxonomic classification.</title>
        <authorList>
            <person name="Goeker M."/>
        </authorList>
    </citation>
    <scope>NUCLEOTIDE SEQUENCE [LARGE SCALE GENOMIC DNA]</scope>
    <source>
        <strain evidence="1 2">DSM 26718</strain>
    </source>
</reference>
<dbReference type="RefSeq" id="WP_183403859.1">
    <property type="nucleotide sequence ID" value="NZ_JACHGG010000003.1"/>
</dbReference>
<evidence type="ECO:0008006" key="3">
    <source>
        <dbReference type="Google" id="ProtNLM"/>
    </source>
</evidence>
<organism evidence="1 2">
    <name type="scientific">Hymenobacter luteus</name>
    <dbReference type="NCBI Taxonomy" id="1411122"/>
    <lineage>
        <taxon>Bacteria</taxon>
        <taxon>Pseudomonadati</taxon>
        <taxon>Bacteroidota</taxon>
        <taxon>Cytophagia</taxon>
        <taxon>Cytophagales</taxon>
        <taxon>Hymenobacteraceae</taxon>
        <taxon>Hymenobacter</taxon>
    </lineage>
</organism>
<dbReference type="Proteomes" id="UP000532746">
    <property type="component" value="Unassembled WGS sequence"/>
</dbReference>
<gene>
    <name evidence="1" type="ORF">HNQ93_002547</name>
</gene>
<proteinExistence type="predicted"/>
<keyword evidence="2" id="KW-1185">Reference proteome</keyword>
<name>A0A7W9T147_9BACT</name>
<dbReference type="AlphaFoldDB" id="A0A7W9T147"/>
<sequence>MKPNIFQYATKELSQDAFIAWLLDWANPGNLIHDKDLHHCALDFVQMLLGTEGKQQQLIIQSVAVELQWKKIDVTAEIVTTEGRYLLVIEDKIHSAEHSEQLTNYQKIAADRCQTTGCELRCVYLKTGNESSNTLKNVRAKGFRIVSRKQIIGMLSEHTNVQNHILQDYKSRLELIEKTFREFEDKQIGIQHWHPSDWVGLFTMLDENEAIIRWHYVANPAGGFQNALLNWHGWRGVCVYAQLEEEKLCYKISFNPEDAEVDLEALDLDKIQDTWQSVLLKNAQKSTDASIQAIRRPNRYVHKGTWRTVAIVDRQNWLGKDGELVDVQQVINNLNAHKKFIKDCLKSESFNV</sequence>